<keyword evidence="3" id="KW-0902">Two-component regulatory system</keyword>
<evidence type="ECO:0000259" key="10">
    <source>
        <dbReference type="PROSITE" id="PS51755"/>
    </source>
</evidence>
<reference evidence="11 12" key="1">
    <citation type="submission" date="2020-03" db="EMBL/GenBank/DDBJ databases">
        <title>Assessment of the enzymatic potential of alkaline-tolerant lipase obtained from Bacillus luteus H11 (technogenic soil) for the bioremediation of saline soils contaminated with petroleum substances.</title>
        <authorList>
            <person name="Kalwasinska A."/>
        </authorList>
    </citation>
    <scope>NUCLEOTIDE SEQUENCE [LARGE SCALE GENOMIC DNA]</scope>
    <source>
        <strain evidence="11 12">H11</strain>
    </source>
</reference>
<dbReference type="InterPro" id="IPR039420">
    <property type="entry name" value="WalR-like"/>
</dbReference>
<evidence type="ECO:0000256" key="7">
    <source>
        <dbReference type="PROSITE-ProRule" id="PRU00169"/>
    </source>
</evidence>
<dbReference type="GO" id="GO:0000976">
    <property type="term" value="F:transcription cis-regulatory region binding"/>
    <property type="evidence" value="ECO:0007669"/>
    <property type="project" value="TreeGrafter"/>
</dbReference>
<comment type="caution">
    <text evidence="11">The sequence shown here is derived from an EMBL/GenBank/DDBJ whole genome shotgun (WGS) entry which is preliminary data.</text>
</comment>
<evidence type="ECO:0000259" key="9">
    <source>
        <dbReference type="PROSITE" id="PS50110"/>
    </source>
</evidence>
<dbReference type="CDD" id="cd00383">
    <property type="entry name" value="trans_reg_C"/>
    <property type="match status" value="1"/>
</dbReference>
<feature type="domain" description="Response regulatory" evidence="9">
    <location>
        <begin position="4"/>
        <end position="119"/>
    </location>
</feature>
<dbReference type="InterPro" id="IPR036388">
    <property type="entry name" value="WH-like_DNA-bd_sf"/>
</dbReference>
<feature type="domain" description="OmpR/PhoB-type" evidence="10">
    <location>
        <begin position="126"/>
        <end position="226"/>
    </location>
</feature>
<keyword evidence="5 8" id="KW-0238">DNA-binding</keyword>
<organism evidence="11 12">
    <name type="scientific">Alkalicoccus luteus</name>
    <dbReference type="NCBI Taxonomy" id="1237094"/>
    <lineage>
        <taxon>Bacteria</taxon>
        <taxon>Bacillati</taxon>
        <taxon>Bacillota</taxon>
        <taxon>Bacilli</taxon>
        <taxon>Bacillales</taxon>
        <taxon>Bacillaceae</taxon>
        <taxon>Alkalicoccus</taxon>
    </lineage>
</organism>
<dbReference type="Gene3D" id="3.40.50.2300">
    <property type="match status" value="1"/>
</dbReference>
<dbReference type="AlphaFoldDB" id="A0A969PPN4"/>
<evidence type="ECO:0000256" key="4">
    <source>
        <dbReference type="ARBA" id="ARBA00023015"/>
    </source>
</evidence>
<accession>A0A969PPN4</accession>
<dbReference type="RefSeq" id="WP_168004400.1">
    <property type="nucleotide sequence ID" value="NZ_JAATHJ010000001.1"/>
</dbReference>
<keyword evidence="12" id="KW-1185">Reference proteome</keyword>
<keyword evidence="4" id="KW-0805">Transcription regulation</keyword>
<gene>
    <name evidence="11" type="ORF">HCN83_00780</name>
</gene>
<dbReference type="InterPro" id="IPR001867">
    <property type="entry name" value="OmpR/PhoB-type_DNA-bd"/>
</dbReference>
<name>A0A969PPN4_9BACI</name>
<dbReference type="PROSITE" id="PS51755">
    <property type="entry name" value="OMPR_PHOB"/>
    <property type="match status" value="1"/>
</dbReference>
<dbReference type="Pfam" id="PF00486">
    <property type="entry name" value="Trans_reg_C"/>
    <property type="match status" value="1"/>
</dbReference>
<evidence type="ECO:0000256" key="6">
    <source>
        <dbReference type="ARBA" id="ARBA00023163"/>
    </source>
</evidence>
<proteinExistence type="predicted"/>
<comment type="subcellular location">
    <subcellularLocation>
        <location evidence="1">Cytoplasm</location>
    </subcellularLocation>
</comment>
<dbReference type="SMART" id="SM00448">
    <property type="entry name" value="REC"/>
    <property type="match status" value="1"/>
</dbReference>
<dbReference type="PROSITE" id="PS50110">
    <property type="entry name" value="RESPONSE_REGULATORY"/>
    <property type="match status" value="1"/>
</dbReference>
<dbReference type="SUPFAM" id="SSF46894">
    <property type="entry name" value="C-terminal effector domain of the bipartite response regulators"/>
    <property type="match status" value="1"/>
</dbReference>
<dbReference type="Gene3D" id="1.10.10.10">
    <property type="entry name" value="Winged helix-like DNA-binding domain superfamily/Winged helix DNA-binding domain"/>
    <property type="match status" value="1"/>
</dbReference>
<evidence type="ECO:0000256" key="2">
    <source>
        <dbReference type="ARBA" id="ARBA00022553"/>
    </source>
</evidence>
<dbReference type="PANTHER" id="PTHR48111">
    <property type="entry name" value="REGULATOR OF RPOS"/>
    <property type="match status" value="1"/>
</dbReference>
<dbReference type="SMART" id="SM00862">
    <property type="entry name" value="Trans_reg_C"/>
    <property type="match status" value="1"/>
</dbReference>
<dbReference type="Proteomes" id="UP000752012">
    <property type="component" value="Unassembled WGS sequence"/>
</dbReference>
<dbReference type="PANTHER" id="PTHR48111:SF21">
    <property type="entry name" value="DNA-BINDING DUAL MASTER TRANSCRIPTIONAL REGULATOR RPAA"/>
    <property type="match status" value="1"/>
</dbReference>
<dbReference type="InterPro" id="IPR016032">
    <property type="entry name" value="Sig_transdc_resp-reg_C-effctor"/>
</dbReference>
<evidence type="ECO:0000256" key="1">
    <source>
        <dbReference type="ARBA" id="ARBA00004496"/>
    </source>
</evidence>
<keyword evidence="2" id="KW-0597">Phosphoprotein</keyword>
<feature type="DNA-binding region" description="OmpR/PhoB-type" evidence="8">
    <location>
        <begin position="126"/>
        <end position="226"/>
    </location>
</feature>
<dbReference type="InterPro" id="IPR011006">
    <property type="entry name" value="CheY-like_superfamily"/>
</dbReference>
<evidence type="ECO:0000256" key="3">
    <source>
        <dbReference type="ARBA" id="ARBA00023012"/>
    </source>
</evidence>
<evidence type="ECO:0000313" key="12">
    <source>
        <dbReference type="Proteomes" id="UP000752012"/>
    </source>
</evidence>
<sequence>MQQTILLADRDPDIRSSLREELEKEGYDIIEAVTVAQAKEQFNRYIPCLVMTERTFEDASGDSFCTWILEQKQHHVSIIMVTSLAAGRDKIEGLRLGADDYMTKPVDAEEAAARAEAVLRRSGQFCQKISDRGLVMKPRRGEVLIDGRTIPMTRIEFTILFYLMDHPDTVHSRNQLINQVYPNAEDTVMDRTIDAHVKKLREKIEADPSSPKRIITVRGHGYMYRPERPEELEKS</sequence>
<evidence type="ECO:0000313" key="11">
    <source>
        <dbReference type="EMBL" id="NJP36121.1"/>
    </source>
</evidence>
<dbReference type="Gene3D" id="6.10.250.690">
    <property type="match status" value="1"/>
</dbReference>
<dbReference type="GO" id="GO:0005829">
    <property type="term" value="C:cytosol"/>
    <property type="evidence" value="ECO:0007669"/>
    <property type="project" value="TreeGrafter"/>
</dbReference>
<dbReference type="GO" id="GO:0006355">
    <property type="term" value="P:regulation of DNA-templated transcription"/>
    <property type="evidence" value="ECO:0007669"/>
    <property type="project" value="InterPro"/>
</dbReference>
<protein>
    <submittedName>
        <fullName evidence="11">Response regulator transcription factor</fullName>
    </submittedName>
</protein>
<dbReference type="GO" id="GO:0000156">
    <property type="term" value="F:phosphorelay response regulator activity"/>
    <property type="evidence" value="ECO:0007669"/>
    <property type="project" value="TreeGrafter"/>
</dbReference>
<dbReference type="SUPFAM" id="SSF52172">
    <property type="entry name" value="CheY-like"/>
    <property type="match status" value="1"/>
</dbReference>
<keyword evidence="6" id="KW-0804">Transcription</keyword>
<evidence type="ECO:0000256" key="8">
    <source>
        <dbReference type="PROSITE-ProRule" id="PRU01091"/>
    </source>
</evidence>
<dbReference type="GO" id="GO:0032993">
    <property type="term" value="C:protein-DNA complex"/>
    <property type="evidence" value="ECO:0007669"/>
    <property type="project" value="TreeGrafter"/>
</dbReference>
<dbReference type="Pfam" id="PF00072">
    <property type="entry name" value="Response_reg"/>
    <property type="match status" value="1"/>
</dbReference>
<dbReference type="InterPro" id="IPR001789">
    <property type="entry name" value="Sig_transdc_resp-reg_receiver"/>
</dbReference>
<evidence type="ECO:0000256" key="5">
    <source>
        <dbReference type="ARBA" id="ARBA00023125"/>
    </source>
</evidence>
<dbReference type="EMBL" id="JAATHJ010000001">
    <property type="protein sequence ID" value="NJP36121.1"/>
    <property type="molecule type" value="Genomic_DNA"/>
</dbReference>
<comment type="caution">
    <text evidence="7">Lacks conserved residue(s) required for the propagation of feature annotation.</text>
</comment>